<feature type="domain" description="Glutathionylspermidine synthase pre-ATP-grasp-like" evidence="6">
    <location>
        <begin position="15"/>
        <end position="370"/>
    </location>
</feature>
<keyword evidence="2" id="KW-0479">Metal-binding</keyword>
<dbReference type="GO" id="GO:0046872">
    <property type="term" value="F:metal ion binding"/>
    <property type="evidence" value="ECO:0007669"/>
    <property type="project" value="UniProtKB-KW"/>
</dbReference>
<evidence type="ECO:0000259" key="6">
    <source>
        <dbReference type="Pfam" id="PF03738"/>
    </source>
</evidence>
<evidence type="ECO:0000256" key="5">
    <source>
        <dbReference type="ARBA" id="ARBA00022842"/>
    </source>
</evidence>
<evidence type="ECO:0000256" key="4">
    <source>
        <dbReference type="ARBA" id="ARBA00022840"/>
    </source>
</evidence>
<dbReference type="RefSeq" id="WP_197735742.1">
    <property type="nucleotide sequence ID" value="NZ_AP019700.1"/>
</dbReference>
<evidence type="ECO:0000313" key="7">
    <source>
        <dbReference type="EMBL" id="ROP91046.1"/>
    </source>
</evidence>
<dbReference type="Pfam" id="PF03738">
    <property type="entry name" value="GSP_synth"/>
    <property type="match status" value="1"/>
</dbReference>
<protein>
    <submittedName>
        <fullName evidence="7">Glutathionylspermidine synthase</fullName>
    </submittedName>
</protein>
<gene>
    <name evidence="7" type="ORF">EDC65_2906</name>
</gene>
<organism evidence="7 8">
    <name type="scientific">Stella humosa</name>
    <dbReference type="NCBI Taxonomy" id="94"/>
    <lineage>
        <taxon>Bacteria</taxon>
        <taxon>Pseudomonadati</taxon>
        <taxon>Pseudomonadota</taxon>
        <taxon>Alphaproteobacteria</taxon>
        <taxon>Rhodospirillales</taxon>
        <taxon>Stellaceae</taxon>
        <taxon>Stella</taxon>
    </lineage>
</organism>
<dbReference type="Gene3D" id="3.30.1490.330">
    <property type="match status" value="1"/>
</dbReference>
<comment type="caution">
    <text evidence="7">The sequence shown here is derived from an EMBL/GenBank/DDBJ whole genome shotgun (WGS) entry which is preliminary data.</text>
</comment>
<keyword evidence="8" id="KW-1185">Reference proteome</keyword>
<keyword evidence="4" id="KW-0067">ATP-binding</keyword>
<reference evidence="7 8" key="1">
    <citation type="submission" date="2018-11" db="EMBL/GenBank/DDBJ databases">
        <title>Genomic Encyclopedia of Type Strains, Phase IV (KMG-IV): sequencing the most valuable type-strain genomes for metagenomic binning, comparative biology and taxonomic classification.</title>
        <authorList>
            <person name="Goeker M."/>
        </authorList>
    </citation>
    <scope>NUCLEOTIDE SEQUENCE [LARGE SCALE GENOMIC DNA]</scope>
    <source>
        <strain evidence="7 8">DSM 5900</strain>
    </source>
</reference>
<evidence type="ECO:0000256" key="1">
    <source>
        <dbReference type="ARBA" id="ARBA00022598"/>
    </source>
</evidence>
<dbReference type="GO" id="GO:0016874">
    <property type="term" value="F:ligase activity"/>
    <property type="evidence" value="ECO:0007669"/>
    <property type="project" value="UniProtKB-KW"/>
</dbReference>
<evidence type="ECO:0000256" key="3">
    <source>
        <dbReference type="ARBA" id="ARBA00022741"/>
    </source>
</evidence>
<keyword evidence="3" id="KW-0547">Nucleotide-binding</keyword>
<accession>A0A3N1LKU9</accession>
<sequence>MSALRRERLVPRVDWRRRAEEIGFAFHTSDGVPYWDETACYALTAEAVDGIEEATNELEQMCLALVDRVVTSGDYHRLRLSDEAAGLVEASWKRGDKNLIGRFDLSWDGLGPPKMLEYNADTPTALFEAAVVQWEWMETVKKGSDQFNSIHDRLIDAWGKFGLRNPVHFTCVRDHAEDFGTVEYLRDTATQAGLDTAFLYIDEIGWGGLGFVDMDDQPIRTLFKLYPWEWLLTEEFGRNVGPSRVEMIEPAWKMVLSNKAMLPLLWEMAPGHPNLLQASFEAADIAGPKVRKPILGREGANVEIVGAESSDGPYGAEGFVYQALHPLPKTDGGYPVIGSWVVASQSAGIGIREDDGPITRDGSRFVPHYFT</sequence>
<dbReference type="AlphaFoldDB" id="A0A3N1LKU9"/>
<name>A0A3N1LKU9_9PROT</name>
<dbReference type="InterPro" id="IPR016185">
    <property type="entry name" value="PreATP-grasp_dom_sf"/>
</dbReference>
<evidence type="ECO:0000256" key="2">
    <source>
        <dbReference type="ARBA" id="ARBA00022723"/>
    </source>
</evidence>
<keyword evidence="1" id="KW-0436">Ligase</keyword>
<proteinExistence type="predicted"/>
<dbReference type="EMBL" id="RJKX01000014">
    <property type="protein sequence ID" value="ROP91046.1"/>
    <property type="molecule type" value="Genomic_DNA"/>
</dbReference>
<dbReference type="SUPFAM" id="SSF52440">
    <property type="entry name" value="PreATP-grasp domain"/>
    <property type="match status" value="1"/>
</dbReference>
<dbReference type="SUPFAM" id="SSF56059">
    <property type="entry name" value="Glutathione synthetase ATP-binding domain-like"/>
    <property type="match status" value="1"/>
</dbReference>
<evidence type="ECO:0000313" key="8">
    <source>
        <dbReference type="Proteomes" id="UP000278222"/>
    </source>
</evidence>
<keyword evidence="5" id="KW-0460">Magnesium</keyword>
<dbReference type="InterPro" id="IPR005494">
    <property type="entry name" value="GSPS_pre-ATP-grasp-like_dom"/>
</dbReference>
<dbReference type="Proteomes" id="UP000278222">
    <property type="component" value="Unassembled WGS sequence"/>
</dbReference>
<dbReference type="GO" id="GO:0005524">
    <property type="term" value="F:ATP binding"/>
    <property type="evidence" value="ECO:0007669"/>
    <property type="project" value="UniProtKB-KW"/>
</dbReference>